<protein>
    <submittedName>
        <fullName evidence="2">Uncharacterized protein</fullName>
    </submittedName>
</protein>
<proteinExistence type="predicted"/>
<evidence type="ECO:0000256" key="1">
    <source>
        <dbReference type="SAM" id="MobiDB-lite"/>
    </source>
</evidence>
<gene>
    <name evidence="2" type="ORF">BJ554DRAFT_3131</name>
</gene>
<comment type="caution">
    <text evidence="2">The sequence shown here is derived from an EMBL/GenBank/DDBJ whole genome shotgun (WGS) entry which is preliminary data.</text>
</comment>
<dbReference type="EMBL" id="JAEFCI010001495">
    <property type="protein sequence ID" value="KAG5462870.1"/>
    <property type="molecule type" value="Genomic_DNA"/>
</dbReference>
<sequence>MSSHNQRRASVQQGAENVVFLFCGRLPYCVERQREDDTEGRGRFVILRRLVPTRSWRGVLTAPPAIHTDERSNLLARFQLPQTADPRRVPRKGPGVPGC</sequence>
<reference evidence="2 3" key="1">
    <citation type="journal article" name="Sci. Rep.">
        <title>Genome-scale phylogenetic analyses confirm Olpidium as the closest living zoosporic fungus to the non-flagellated, terrestrial fungi.</title>
        <authorList>
            <person name="Chang Y."/>
            <person name="Rochon D."/>
            <person name="Sekimoto S."/>
            <person name="Wang Y."/>
            <person name="Chovatia M."/>
            <person name="Sandor L."/>
            <person name="Salamov A."/>
            <person name="Grigoriev I.V."/>
            <person name="Stajich J.E."/>
            <person name="Spatafora J.W."/>
        </authorList>
    </citation>
    <scope>NUCLEOTIDE SEQUENCE [LARGE SCALE GENOMIC DNA]</scope>
    <source>
        <strain evidence="2">S191</strain>
    </source>
</reference>
<organism evidence="2 3">
    <name type="scientific">Olpidium bornovanus</name>
    <dbReference type="NCBI Taxonomy" id="278681"/>
    <lineage>
        <taxon>Eukaryota</taxon>
        <taxon>Fungi</taxon>
        <taxon>Fungi incertae sedis</taxon>
        <taxon>Olpidiomycota</taxon>
        <taxon>Olpidiomycotina</taxon>
        <taxon>Olpidiomycetes</taxon>
        <taxon>Olpidiales</taxon>
        <taxon>Olpidiaceae</taxon>
        <taxon>Olpidium</taxon>
    </lineage>
</organism>
<evidence type="ECO:0000313" key="2">
    <source>
        <dbReference type="EMBL" id="KAG5462870.1"/>
    </source>
</evidence>
<evidence type="ECO:0000313" key="3">
    <source>
        <dbReference type="Proteomes" id="UP000673691"/>
    </source>
</evidence>
<name>A0A8H8A0U4_9FUNG</name>
<feature type="region of interest" description="Disordered" evidence="1">
    <location>
        <begin position="80"/>
        <end position="99"/>
    </location>
</feature>
<accession>A0A8H8A0U4</accession>
<dbReference type="Proteomes" id="UP000673691">
    <property type="component" value="Unassembled WGS sequence"/>
</dbReference>
<dbReference type="AlphaFoldDB" id="A0A8H8A0U4"/>
<keyword evidence="3" id="KW-1185">Reference proteome</keyword>